<evidence type="ECO:0000259" key="7">
    <source>
        <dbReference type="PROSITE" id="PS50109"/>
    </source>
</evidence>
<dbReference type="PANTHER" id="PTHR43711">
    <property type="entry name" value="TWO-COMPONENT HISTIDINE KINASE"/>
    <property type="match status" value="1"/>
</dbReference>
<organism evidence="8 9">
    <name type="scientific">Thalassovita litoralis</name>
    <dbReference type="NCBI Taxonomy" id="1010611"/>
    <lineage>
        <taxon>Bacteria</taxon>
        <taxon>Pseudomonadati</taxon>
        <taxon>Pseudomonadota</taxon>
        <taxon>Alphaproteobacteria</taxon>
        <taxon>Rhodobacterales</taxon>
        <taxon>Roseobacteraceae</taxon>
        <taxon>Thalassovita</taxon>
    </lineage>
</organism>
<feature type="transmembrane region" description="Helical" evidence="6">
    <location>
        <begin position="101"/>
        <end position="122"/>
    </location>
</feature>
<dbReference type="InterPro" id="IPR036890">
    <property type="entry name" value="HATPase_C_sf"/>
</dbReference>
<protein>
    <recommendedName>
        <fullName evidence="2">histidine kinase</fullName>
        <ecNumber evidence="2">2.7.13.3</ecNumber>
    </recommendedName>
</protein>
<accession>A0A521C1U2</accession>
<dbReference type="Pfam" id="PF02518">
    <property type="entry name" value="HATPase_c"/>
    <property type="match status" value="1"/>
</dbReference>
<keyword evidence="4 8" id="KW-0418">Kinase</keyword>
<gene>
    <name evidence="8" type="ORF">SAMN06265173_10547</name>
</gene>
<evidence type="ECO:0000256" key="5">
    <source>
        <dbReference type="ARBA" id="ARBA00023012"/>
    </source>
</evidence>
<evidence type="ECO:0000256" key="4">
    <source>
        <dbReference type="ARBA" id="ARBA00022777"/>
    </source>
</evidence>
<dbReference type="Gene3D" id="1.10.287.130">
    <property type="match status" value="1"/>
</dbReference>
<keyword evidence="6" id="KW-0812">Transmembrane</keyword>
<dbReference type="InterPro" id="IPR050736">
    <property type="entry name" value="Sensor_HK_Regulatory"/>
</dbReference>
<dbReference type="GO" id="GO:0000155">
    <property type="term" value="F:phosphorelay sensor kinase activity"/>
    <property type="evidence" value="ECO:0007669"/>
    <property type="project" value="InterPro"/>
</dbReference>
<dbReference type="PROSITE" id="PS50109">
    <property type="entry name" value="HIS_KIN"/>
    <property type="match status" value="1"/>
</dbReference>
<evidence type="ECO:0000313" key="8">
    <source>
        <dbReference type="EMBL" id="SMO53363.1"/>
    </source>
</evidence>
<dbReference type="InterPro" id="IPR036097">
    <property type="entry name" value="HisK_dim/P_sf"/>
</dbReference>
<dbReference type="Proteomes" id="UP000316030">
    <property type="component" value="Unassembled WGS sequence"/>
</dbReference>
<evidence type="ECO:0000256" key="2">
    <source>
        <dbReference type="ARBA" id="ARBA00012438"/>
    </source>
</evidence>
<comment type="catalytic activity">
    <reaction evidence="1">
        <text>ATP + protein L-histidine = ADP + protein N-phospho-L-histidine.</text>
        <dbReference type="EC" id="2.7.13.3"/>
    </reaction>
</comment>
<dbReference type="AlphaFoldDB" id="A0A521C1U2"/>
<keyword evidence="6" id="KW-1133">Transmembrane helix</keyword>
<feature type="transmembrane region" description="Helical" evidence="6">
    <location>
        <begin position="75"/>
        <end position="96"/>
    </location>
</feature>
<feature type="transmembrane region" description="Helical" evidence="6">
    <location>
        <begin position="48"/>
        <end position="69"/>
    </location>
</feature>
<dbReference type="PRINTS" id="PR00344">
    <property type="entry name" value="BCTRLSENSOR"/>
</dbReference>
<dbReference type="Gene3D" id="3.30.565.10">
    <property type="entry name" value="Histidine kinase-like ATPase, C-terminal domain"/>
    <property type="match status" value="1"/>
</dbReference>
<feature type="domain" description="Histidine kinase" evidence="7">
    <location>
        <begin position="490"/>
        <end position="707"/>
    </location>
</feature>
<keyword evidence="3" id="KW-0808">Transferase</keyword>
<dbReference type="SMART" id="SM00387">
    <property type="entry name" value="HATPase_c"/>
    <property type="match status" value="1"/>
</dbReference>
<dbReference type="InterPro" id="IPR004358">
    <property type="entry name" value="Sig_transdc_His_kin-like_C"/>
</dbReference>
<keyword evidence="5" id="KW-0902">Two-component regulatory system</keyword>
<keyword evidence="6" id="KW-0472">Membrane</keyword>
<dbReference type="InterPro" id="IPR003594">
    <property type="entry name" value="HATPase_dom"/>
</dbReference>
<feature type="transmembrane region" description="Helical" evidence="6">
    <location>
        <begin position="128"/>
        <end position="150"/>
    </location>
</feature>
<keyword evidence="9" id="KW-1185">Reference proteome</keyword>
<dbReference type="EMBL" id="FXTO01000005">
    <property type="protein sequence ID" value="SMO53363.1"/>
    <property type="molecule type" value="Genomic_DNA"/>
</dbReference>
<dbReference type="PANTHER" id="PTHR43711:SF1">
    <property type="entry name" value="HISTIDINE KINASE 1"/>
    <property type="match status" value="1"/>
</dbReference>
<reference evidence="8 9" key="1">
    <citation type="submission" date="2017-05" db="EMBL/GenBank/DDBJ databases">
        <authorList>
            <person name="Varghese N."/>
            <person name="Submissions S."/>
        </authorList>
    </citation>
    <scope>NUCLEOTIDE SEQUENCE [LARGE SCALE GENOMIC DNA]</scope>
    <source>
        <strain evidence="8 9">DSM 29506</strain>
    </source>
</reference>
<dbReference type="SUPFAM" id="SSF55874">
    <property type="entry name" value="ATPase domain of HSP90 chaperone/DNA topoisomerase II/histidine kinase"/>
    <property type="match status" value="1"/>
</dbReference>
<dbReference type="SUPFAM" id="SSF47384">
    <property type="entry name" value="Homodimeric domain of signal transducing histidine kinase"/>
    <property type="match status" value="1"/>
</dbReference>
<feature type="transmembrane region" description="Helical" evidence="6">
    <location>
        <begin position="319"/>
        <end position="339"/>
    </location>
</feature>
<feature type="transmembrane region" description="Helical" evidence="6">
    <location>
        <begin position="293"/>
        <end position="313"/>
    </location>
</feature>
<feature type="transmembrane region" description="Helical" evidence="6">
    <location>
        <begin position="246"/>
        <end position="262"/>
    </location>
</feature>
<evidence type="ECO:0000256" key="6">
    <source>
        <dbReference type="SAM" id="Phobius"/>
    </source>
</evidence>
<name>A0A521C1U2_9RHOB</name>
<evidence type="ECO:0000313" key="9">
    <source>
        <dbReference type="Proteomes" id="UP000316030"/>
    </source>
</evidence>
<dbReference type="EC" id="2.7.13.3" evidence="2"/>
<dbReference type="InterPro" id="IPR005467">
    <property type="entry name" value="His_kinase_dom"/>
</dbReference>
<proteinExistence type="predicted"/>
<evidence type="ECO:0000256" key="3">
    <source>
        <dbReference type="ARBA" id="ARBA00022679"/>
    </source>
</evidence>
<sequence>MADMHDEPKVTSRPNLEPPQRTPLFFGFVGGNRLAQLRGAAQKMPLRTLALFSILWLLWTTGYTASVLFQNTTCWPAVCTSPHAAYLVPVFGVLLLPRKHWWFMAALFGGLFILGLADSIYVPAIHATAVKIFVVLMGLLTLGLGIGSGLLAQHFGQRYGRSDPRVTPDLLIIGTVFLTTILNGLLLLFTGKVLAQGLHLPAEIMSTLGYGMELTAHIVQRSIRLALVGQMALVALCLPLTKQQKLLLLGVVPIFALLYWLQITEHMLFPELEVTVLLLAFANLMPPGVTARAILFGAVPFAFTTGVFTMPSLMPHHGLTTTEALSSILALVLAFNVAIRQVRSHEAQHLDEHLRRMEKIQGFADVGRFIVDFPRQEIVLDAAAQQIVSCPRVVGLLDFMNALRADSLSHLDMKNPRSFESAVLHLAACDTRAAQDLKVYIWYEIQPGQTLIGHGFLLDVTREQEREAKLRFALKRLEEESQKQGRIFSVIGHELRAPVSVMAMLIDQMNRDGDWSTSGPAMKQACDQALETLGNMRLSINPELNLPSRKLDLPPLHILKRLETMYAHAAQQAGMSLTIDQPNTAPANLRLDETRIQQILGNLIRNAILHSGGRTIRLSVQLRPKDPALCNQDAVLWTVTDDGVGLSPVDAAALFEPFKRGERATVDGSGLGLYIAHNTATQLGGTLRVAPNQATGTRFELHLPVTDPSPLDGDTIFR</sequence>
<dbReference type="CDD" id="cd00075">
    <property type="entry name" value="HATPase"/>
    <property type="match status" value="1"/>
</dbReference>
<feature type="transmembrane region" description="Helical" evidence="6">
    <location>
        <begin position="170"/>
        <end position="189"/>
    </location>
</feature>
<evidence type="ECO:0000256" key="1">
    <source>
        <dbReference type="ARBA" id="ARBA00000085"/>
    </source>
</evidence>